<gene>
    <name evidence="2" type="ORF">SAMN05192558_105146</name>
</gene>
<dbReference type="STRING" id="504798.SAMN05421871_102196"/>
<feature type="transmembrane region" description="Helical" evidence="1">
    <location>
        <begin position="51"/>
        <end position="68"/>
    </location>
</feature>
<evidence type="ECO:0000313" key="2">
    <source>
        <dbReference type="EMBL" id="SDO86434.1"/>
    </source>
</evidence>
<dbReference type="RefSeq" id="WP_091374723.1">
    <property type="nucleotide sequence ID" value="NZ_FNDV01000002.1"/>
</dbReference>
<keyword evidence="1" id="KW-1133">Transmembrane helix</keyword>
<dbReference type="AlphaFoldDB" id="A0A1H0N160"/>
<sequence length="134" mass="14479">MSGNTSTVVTKAIVALSALYAAGFAVWMWVWPQAFADYVGFPNHEHFLHDLGAFHFGIAVGLVAALIWRDSILVVLTGFAAANLVHTLNHAMDLHLGGATKDPYLIGGLTLIVMIGVVVRWRQLGAARVNAEQR</sequence>
<feature type="transmembrane region" description="Helical" evidence="1">
    <location>
        <begin position="104"/>
        <end position="121"/>
    </location>
</feature>
<protein>
    <submittedName>
        <fullName evidence="2">Uncharacterized protein</fullName>
    </submittedName>
</protein>
<organism evidence="2 3">
    <name type="scientific">Actinokineospora alba</name>
    <dbReference type="NCBI Taxonomy" id="504798"/>
    <lineage>
        <taxon>Bacteria</taxon>
        <taxon>Bacillati</taxon>
        <taxon>Actinomycetota</taxon>
        <taxon>Actinomycetes</taxon>
        <taxon>Pseudonocardiales</taxon>
        <taxon>Pseudonocardiaceae</taxon>
        <taxon>Actinokineospora</taxon>
    </lineage>
</organism>
<evidence type="ECO:0000256" key="1">
    <source>
        <dbReference type="SAM" id="Phobius"/>
    </source>
</evidence>
<dbReference type="EMBL" id="FNJB01000005">
    <property type="protein sequence ID" value="SDO86434.1"/>
    <property type="molecule type" value="Genomic_DNA"/>
</dbReference>
<dbReference type="Proteomes" id="UP000199651">
    <property type="component" value="Unassembled WGS sequence"/>
</dbReference>
<keyword evidence="1" id="KW-0472">Membrane</keyword>
<accession>A0A1H0N160</accession>
<feature type="transmembrane region" description="Helical" evidence="1">
    <location>
        <begin position="12"/>
        <end position="31"/>
    </location>
</feature>
<feature type="transmembrane region" description="Helical" evidence="1">
    <location>
        <begin position="73"/>
        <end position="92"/>
    </location>
</feature>
<dbReference type="OrthoDB" id="5738083at2"/>
<reference evidence="3" key="1">
    <citation type="submission" date="2016-10" db="EMBL/GenBank/DDBJ databases">
        <authorList>
            <person name="Varghese N."/>
            <person name="Submissions S."/>
        </authorList>
    </citation>
    <scope>NUCLEOTIDE SEQUENCE [LARGE SCALE GENOMIC DNA]</scope>
    <source>
        <strain evidence="3">IBRC-M 10655</strain>
    </source>
</reference>
<keyword evidence="3" id="KW-1185">Reference proteome</keyword>
<name>A0A1H0N160_9PSEU</name>
<keyword evidence="1" id="KW-0812">Transmembrane</keyword>
<proteinExistence type="predicted"/>
<evidence type="ECO:0000313" key="3">
    <source>
        <dbReference type="Proteomes" id="UP000199651"/>
    </source>
</evidence>